<reference evidence="2" key="1">
    <citation type="submission" date="2018-11" db="EMBL/GenBank/DDBJ databases">
        <authorList>
            <consortium name="Pathogen Informatics"/>
        </authorList>
    </citation>
    <scope>NUCLEOTIDE SEQUENCE</scope>
</reference>
<evidence type="ECO:0000313" key="3">
    <source>
        <dbReference type="Proteomes" id="UP000784294"/>
    </source>
</evidence>
<proteinExistence type="predicted"/>
<protein>
    <submittedName>
        <fullName evidence="2">Uncharacterized protein</fullName>
    </submittedName>
</protein>
<comment type="caution">
    <text evidence="2">The sequence shown here is derived from an EMBL/GenBank/DDBJ whole genome shotgun (WGS) entry which is preliminary data.</text>
</comment>
<feature type="region of interest" description="Disordered" evidence="1">
    <location>
        <begin position="78"/>
        <end position="115"/>
    </location>
</feature>
<organism evidence="2 3">
    <name type="scientific">Protopolystoma xenopodis</name>
    <dbReference type="NCBI Taxonomy" id="117903"/>
    <lineage>
        <taxon>Eukaryota</taxon>
        <taxon>Metazoa</taxon>
        <taxon>Spiralia</taxon>
        <taxon>Lophotrochozoa</taxon>
        <taxon>Platyhelminthes</taxon>
        <taxon>Monogenea</taxon>
        <taxon>Polyopisthocotylea</taxon>
        <taxon>Polystomatidea</taxon>
        <taxon>Polystomatidae</taxon>
        <taxon>Protopolystoma</taxon>
    </lineage>
</organism>
<accession>A0A448XAR7</accession>
<evidence type="ECO:0000256" key="1">
    <source>
        <dbReference type="SAM" id="MobiDB-lite"/>
    </source>
</evidence>
<dbReference type="Proteomes" id="UP000784294">
    <property type="component" value="Unassembled WGS sequence"/>
</dbReference>
<gene>
    <name evidence="2" type="ORF">PXEA_LOCUS25876</name>
</gene>
<keyword evidence="3" id="KW-1185">Reference proteome</keyword>
<dbReference type="AlphaFoldDB" id="A0A448XAR7"/>
<sequence>MALSCSERLKTRCSPTLGQTEEVISSDRIQVLELQSVSSLSMQRPKWSLRHANRRHMNTILWVNLSVSVATARRPDNLEHAQQQGMDNKTVHPLASRDLTCPKPLSSFKARERER</sequence>
<name>A0A448XAR7_9PLAT</name>
<dbReference type="EMBL" id="CAAALY010244185">
    <property type="protein sequence ID" value="VEL32436.1"/>
    <property type="molecule type" value="Genomic_DNA"/>
</dbReference>
<evidence type="ECO:0000313" key="2">
    <source>
        <dbReference type="EMBL" id="VEL32436.1"/>
    </source>
</evidence>